<keyword evidence="7" id="KW-0732">Signal</keyword>
<feature type="domain" description="Response regulatory" evidence="9">
    <location>
        <begin position="623"/>
        <end position="737"/>
    </location>
</feature>
<dbReference type="Gene3D" id="3.30.565.10">
    <property type="entry name" value="Histidine kinase-like ATPase, C-terminal domain"/>
    <property type="match status" value="1"/>
</dbReference>
<dbReference type="SUPFAM" id="SSF52172">
    <property type="entry name" value="CheY-like"/>
    <property type="match status" value="1"/>
</dbReference>
<keyword evidence="3 5" id="KW-0597">Phosphoprotein</keyword>
<dbReference type="InterPro" id="IPR003661">
    <property type="entry name" value="HisK_dim/P_dom"/>
</dbReference>
<dbReference type="RefSeq" id="WP_226544120.1">
    <property type="nucleotide sequence ID" value="NZ_JAJAPW010000005.1"/>
</dbReference>
<comment type="caution">
    <text evidence="10">The sequence shown here is derived from an EMBL/GenBank/DDBJ whole genome shotgun (WGS) entry which is preliminary data.</text>
</comment>
<dbReference type="Pfam" id="PF00072">
    <property type="entry name" value="Response_reg"/>
    <property type="match status" value="1"/>
</dbReference>
<protein>
    <recommendedName>
        <fullName evidence="2">histidine kinase</fullName>
        <ecNumber evidence="2">2.7.13.3</ecNumber>
    </recommendedName>
</protein>
<dbReference type="Gene3D" id="1.25.40.10">
    <property type="entry name" value="Tetratricopeptide repeat domain"/>
    <property type="match status" value="1"/>
</dbReference>
<reference evidence="10" key="1">
    <citation type="submission" date="2021-10" db="EMBL/GenBank/DDBJ databases">
        <title>Tamlana sargassums sp. nov., and Tamlana laminarinivorans sp. nov., two new bacteria isolated from the brown alga.</title>
        <authorList>
            <person name="Li J."/>
        </authorList>
    </citation>
    <scope>NUCLEOTIDE SEQUENCE</scope>
    <source>
        <strain evidence="10">PT2-4</strain>
    </source>
</reference>
<dbReference type="PRINTS" id="PR00344">
    <property type="entry name" value="BCTRLSENSOR"/>
</dbReference>
<dbReference type="InterPro" id="IPR036890">
    <property type="entry name" value="HATPase_C_sf"/>
</dbReference>
<dbReference type="InterPro" id="IPR004358">
    <property type="entry name" value="Sig_transdc_His_kin-like_C"/>
</dbReference>
<feature type="signal peptide" evidence="7">
    <location>
        <begin position="1"/>
        <end position="18"/>
    </location>
</feature>
<dbReference type="SMART" id="SM00388">
    <property type="entry name" value="HisKA"/>
    <property type="match status" value="1"/>
</dbReference>
<evidence type="ECO:0000256" key="5">
    <source>
        <dbReference type="PROSITE-ProRule" id="PRU00169"/>
    </source>
</evidence>
<evidence type="ECO:0000256" key="4">
    <source>
        <dbReference type="ARBA" id="ARBA00023012"/>
    </source>
</evidence>
<evidence type="ECO:0000256" key="1">
    <source>
        <dbReference type="ARBA" id="ARBA00000085"/>
    </source>
</evidence>
<feature type="transmembrane region" description="Helical" evidence="6">
    <location>
        <begin position="320"/>
        <end position="339"/>
    </location>
</feature>
<evidence type="ECO:0000313" key="11">
    <source>
        <dbReference type="Proteomes" id="UP001139199"/>
    </source>
</evidence>
<keyword evidence="11" id="KW-1185">Reference proteome</keyword>
<evidence type="ECO:0000259" key="9">
    <source>
        <dbReference type="PROSITE" id="PS50110"/>
    </source>
</evidence>
<dbReference type="SUPFAM" id="SSF55874">
    <property type="entry name" value="ATPase domain of HSP90 chaperone/DNA topoisomerase II/histidine kinase"/>
    <property type="match status" value="1"/>
</dbReference>
<dbReference type="SMART" id="SM00387">
    <property type="entry name" value="HATPase_c"/>
    <property type="match status" value="1"/>
</dbReference>
<evidence type="ECO:0000256" key="7">
    <source>
        <dbReference type="SAM" id="SignalP"/>
    </source>
</evidence>
<proteinExistence type="predicted"/>
<dbReference type="PANTHER" id="PTHR45339">
    <property type="entry name" value="HYBRID SIGNAL TRANSDUCTION HISTIDINE KINASE J"/>
    <property type="match status" value="1"/>
</dbReference>
<keyword evidence="6" id="KW-0812">Transmembrane</keyword>
<organism evidence="10 11">
    <name type="scientific">Neotamlana laminarinivorans</name>
    <dbReference type="NCBI Taxonomy" id="2883124"/>
    <lineage>
        <taxon>Bacteria</taxon>
        <taxon>Pseudomonadati</taxon>
        <taxon>Bacteroidota</taxon>
        <taxon>Flavobacteriia</taxon>
        <taxon>Flavobacteriales</taxon>
        <taxon>Flavobacteriaceae</taxon>
        <taxon>Neotamlana</taxon>
    </lineage>
</organism>
<dbReference type="Pfam" id="PF02518">
    <property type="entry name" value="HATPase_c"/>
    <property type="match status" value="1"/>
</dbReference>
<feature type="domain" description="Histidine kinase" evidence="8">
    <location>
        <begin position="376"/>
        <end position="597"/>
    </location>
</feature>
<dbReference type="PROSITE" id="PS50110">
    <property type="entry name" value="RESPONSE_REGULATORY"/>
    <property type="match status" value="1"/>
</dbReference>
<evidence type="ECO:0000313" key="10">
    <source>
        <dbReference type="EMBL" id="MCB4799643.1"/>
    </source>
</evidence>
<dbReference type="InterPro" id="IPR005467">
    <property type="entry name" value="His_kinase_dom"/>
</dbReference>
<sequence length="762" mass="86817">MKTLLLSCFLSFSILAFANDEREIIKKIDNITSSASQFLENKNIVKAFQEFVQAKTLSDSIQDHYGSAIANFNIGNIYNLMENHDSAKLYYGMALKSLTDLEDDYLYANINLNLAKIYTKEISYVKATHYFNEALKYAANYPKLNGNDLHKTKQVYFEARLNLCELLISKGNLEDALLSLLKINEYVEADKINNFYQGYYNHVFGLYYAKKELFNNATKHFRKAIPLLSDTSESLNLLSKVYMQLSMSLAKSGKSTEAYLTLLEHNKFKEIFENKKKNQQDLLIKSKFLIEDYKNNAEKAYAEKNEQIQVANKFKKINNAVIITLVLLLLSVLIVYSSYVSKRKLNKTLEIKNNELEIAKDEAVKSAELKSKFISNVSHELRTPLYGVVGITSLLLEKNDLNDSDKKYLNSLKYSGDYLLNLINDILQVGKIEAEKVEIKNVSVNLPEMLQNIVNTFNYRLEETNNKLLLSIDNYVPQYIFCDKVRLSQILINLIGNSVKFTTNGVIKLNVKLLSKEDAKVGLRFEVEDNGIGIPKEKFDTIFENFSQIEESNLNYQGTGLGLSITKNLINLFGGDIKVKSEVNVGTIISFELDFNVDTQNTINKPKTKSFEKQALKTGAEIKILVAEDNKINQVVTRSLLTKQGYTCFIVDNGEKALEEVRNNHYDLVLMDINMPVMNGNDATKAIRRFNNEIPIIALTAADIDDVSKNCNEIGFNDYIIKPFDNYEFFQVISENLQNSNVNKEVHTQKVMTPKLKVIKAS</sequence>
<gene>
    <name evidence="10" type="ORF">LG649_12385</name>
</gene>
<dbReference type="CDD" id="cd00082">
    <property type="entry name" value="HisKA"/>
    <property type="match status" value="1"/>
</dbReference>
<dbReference type="PANTHER" id="PTHR45339:SF1">
    <property type="entry name" value="HYBRID SIGNAL TRANSDUCTION HISTIDINE KINASE J"/>
    <property type="match status" value="1"/>
</dbReference>
<dbReference type="Gene3D" id="1.10.287.130">
    <property type="match status" value="1"/>
</dbReference>
<evidence type="ECO:0000256" key="3">
    <source>
        <dbReference type="ARBA" id="ARBA00022553"/>
    </source>
</evidence>
<dbReference type="SUPFAM" id="SSF48452">
    <property type="entry name" value="TPR-like"/>
    <property type="match status" value="1"/>
</dbReference>
<feature type="modified residue" description="4-aspartylphosphate" evidence="5">
    <location>
        <position position="672"/>
    </location>
</feature>
<dbReference type="EMBL" id="JAJAPW010000005">
    <property type="protein sequence ID" value="MCB4799643.1"/>
    <property type="molecule type" value="Genomic_DNA"/>
</dbReference>
<keyword evidence="6" id="KW-0472">Membrane</keyword>
<keyword evidence="4" id="KW-0902">Two-component regulatory system</keyword>
<evidence type="ECO:0000256" key="2">
    <source>
        <dbReference type="ARBA" id="ARBA00012438"/>
    </source>
</evidence>
<dbReference type="PROSITE" id="PS50109">
    <property type="entry name" value="HIS_KIN"/>
    <property type="match status" value="1"/>
</dbReference>
<dbReference type="CDD" id="cd16922">
    <property type="entry name" value="HATPase_EvgS-ArcB-TorS-like"/>
    <property type="match status" value="1"/>
</dbReference>
<dbReference type="SMART" id="SM00448">
    <property type="entry name" value="REC"/>
    <property type="match status" value="1"/>
</dbReference>
<dbReference type="InterPro" id="IPR011006">
    <property type="entry name" value="CheY-like_superfamily"/>
</dbReference>
<feature type="chain" id="PRO_5040917182" description="histidine kinase" evidence="7">
    <location>
        <begin position="19"/>
        <end position="762"/>
    </location>
</feature>
<dbReference type="InterPro" id="IPR036097">
    <property type="entry name" value="HisK_dim/P_sf"/>
</dbReference>
<evidence type="ECO:0000256" key="6">
    <source>
        <dbReference type="SAM" id="Phobius"/>
    </source>
</evidence>
<dbReference type="InterPro" id="IPR001789">
    <property type="entry name" value="Sig_transdc_resp-reg_receiver"/>
</dbReference>
<dbReference type="SMART" id="SM00028">
    <property type="entry name" value="TPR"/>
    <property type="match status" value="3"/>
</dbReference>
<dbReference type="EC" id="2.7.13.3" evidence="2"/>
<dbReference type="CDD" id="cd17546">
    <property type="entry name" value="REC_hyHK_CKI1_RcsC-like"/>
    <property type="match status" value="1"/>
</dbReference>
<accession>A0A9X1I0M7</accession>
<dbReference type="InterPro" id="IPR011990">
    <property type="entry name" value="TPR-like_helical_dom_sf"/>
</dbReference>
<dbReference type="InterPro" id="IPR019734">
    <property type="entry name" value="TPR_rpt"/>
</dbReference>
<name>A0A9X1I0M7_9FLAO</name>
<dbReference type="SUPFAM" id="SSF47384">
    <property type="entry name" value="Homodimeric domain of signal transducing histidine kinase"/>
    <property type="match status" value="1"/>
</dbReference>
<dbReference type="GO" id="GO:0000155">
    <property type="term" value="F:phosphorelay sensor kinase activity"/>
    <property type="evidence" value="ECO:0007669"/>
    <property type="project" value="InterPro"/>
</dbReference>
<dbReference type="FunFam" id="3.30.565.10:FF:000010">
    <property type="entry name" value="Sensor histidine kinase RcsC"/>
    <property type="match status" value="1"/>
</dbReference>
<dbReference type="Proteomes" id="UP001139199">
    <property type="component" value="Unassembled WGS sequence"/>
</dbReference>
<dbReference type="Pfam" id="PF00512">
    <property type="entry name" value="HisKA"/>
    <property type="match status" value="1"/>
</dbReference>
<dbReference type="Gene3D" id="3.40.50.2300">
    <property type="match status" value="1"/>
</dbReference>
<keyword evidence="6" id="KW-1133">Transmembrane helix</keyword>
<comment type="catalytic activity">
    <reaction evidence="1">
        <text>ATP + protein L-histidine = ADP + protein N-phospho-L-histidine.</text>
        <dbReference type="EC" id="2.7.13.3"/>
    </reaction>
</comment>
<evidence type="ECO:0000259" key="8">
    <source>
        <dbReference type="PROSITE" id="PS50109"/>
    </source>
</evidence>
<dbReference type="AlphaFoldDB" id="A0A9X1I0M7"/>
<dbReference type="InterPro" id="IPR003594">
    <property type="entry name" value="HATPase_dom"/>
</dbReference>